<comment type="caution">
    <text evidence="7">The sequence shown here is derived from an EMBL/GenBank/DDBJ whole genome shotgun (WGS) entry which is preliminary data.</text>
</comment>
<feature type="transmembrane region" description="Helical" evidence="6">
    <location>
        <begin position="110"/>
        <end position="130"/>
    </location>
</feature>
<dbReference type="CDD" id="cd15904">
    <property type="entry name" value="TSPO_MBR"/>
    <property type="match status" value="1"/>
</dbReference>
<organism evidence="7 8">
    <name type="scientific">Polyrhizophydium stewartii</name>
    <dbReference type="NCBI Taxonomy" id="2732419"/>
    <lineage>
        <taxon>Eukaryota</taxon>
        <taxon>Fungi</taxon>
        <taxon>Fungi incertae sedis</taxon>
        <taxon>Chytridiomycota</taxon>
        <taxon>Chytridiomycota incertae sedis</taxon>
        <taxon>Chytridiomycetes</taxon>
        <taxon>Rhizophydiales</taxon>
        <taxon>Rhizophydiales incertae sedis</taxon>
        <taxon>Polyrhizophydium</taxon>
    </lineage>
</organism>
<gene>
    <name evidence="7" type="ORF">HK105_202195</name>
</gene>
<protein>
    <recommendedName>
        <fullName evidence="9">TspO/MBR-related protein</fullName>
    </recommendedName>
</protein>
<dbReference type="Pfam" id="PF03073">
    <property type="entry name" value="TspO_MBR"/>
    <property type="match status" value="1"/>
</dbReference>
<keyword evidence="8" id="KW-1185">Reference proteome</keyword>
<comment type="similarity">
    <text evidence="2">Belongs to the TspO/BZRP family.</text>
</comment>
<evidence type="ECO:0000256" key="1">
    <source>
        <dbReference type="ARBA" id="ARBA00004141"/>
    </source>
</evidence>
<dbReference type="InterPro" id="IPR038330">
    <property type="entry name" value="TspO/MBR-related_sf"/>
</dbReference>
<evidence type="ECO:0000256" key="3">
    <source>
        <dbReference type="ARBA" id="ARBA00022692"/>
    </source>
</evidence>
<name>A0ABR4NFF1_9FUNG</name>
<keyword evidence="4 6" id="KW-1133">Transmembrane helix</keyword>
<dbReference type="PANTHER" id="PTHR10057:SF0">
    <property type="entry name" value="TRANSLOCATOR PROTEIN"/>
    <property type="match status" value="1"/>
</dbReference>
<keyword evidence="5 6" id="KW-0472">Membrane</keyword>
<evidence type="ECO:0000256" key="2">
    <source>
        <dbReference type="ARBA" id="ARBA00007524"/>
    </source>
</evidence>
<evidence type="ECO:0000313" key="8">
    <source>
        <dbReference type="Proteomes" id="UP001527925"/>
    </source>
</evidence>
<accession>A0ABR4NFF1</accession>
<dbReference type="Gene3D" id="1.20.1260.100">
    <property type="entry name" value="TspO/MBR protein"/>
    <property type="match status" value="1"/>
</dbReference>
<evidence type="ECO:0000256" key="6">
    <source>
        <dbReference type="SAM" id="Phobius"/>
    </source>
</evidence>
<comment type="subcellular location">
    <subcellularLocation>
        <location evidence="1">Membrane</location>
        <topology evidence="1">Multi-pass membrane protein</topology>
    </subcellularLocation>
</comment>
<proteinExistence type="inferred from homology"/>
<dbReference type="InterPro" id="IPR004307">
    <property type="entry name" value="TspO_MBR"/>
</dbReference>
<dbReference type="Proteomes" id="UP001527925">
    <property type="component" value="Unassembled WGS sequence"/>
</dbReference>
<evidence type="ECO:0008006" key="9">
    <source>
        <dbReference type="Google" id="ProtNLM"/>
    </source>
</evidence>
<sequence>MSLLDLVNKPLVVAIGVPFVGGMVSGLTTGPAIKGWYRTIRKPAWTPPNWLFGPMWTYLYISMGYASYLVYTNTTSTADAREMALTLYASQLLLNFAWTPLFFGMRQFGAASIDILALLGLIIATGVKFYEIDPVAGYLMVPYAGWVSLASSLSCWIWWHNPAGGKTKGQ</sequence>
<feature type="transmembrane region" description="Helical" evidence="6">
    <location>
        <begin position="136"/>
        <end position="159"/>
    </location>
</feature>
<dbReference type="PIRSF" id="PIRSF005859">
    <property type="entry name" value="PBR"/>
    <property type="match status" value="1"/>
</dbReference>
<dbReference type="EMBL" id="JADGIZ020000007">
    <property type="protein sequence ID" value="KAL2918268.1"/>
    <property type="molecule type" value="Genomic_DNA"/>
</dbReference>
<feature type="transmembrane region" description="Helical" evidence="6">
    <location>
        <begin position="12"/>
        <end position="37"/>
    </location>
</feature>
<reference evidence="7 8" key="1">
    <citation type="submission" date="2023-09" db="EMBL/GenBank/DDBJ databases">
        <title>Pangenome analysis of Batrachochytrium dendrobatidis and related Chytrids.</title>
        <authorList>
            <person name="Yacoub M.N."/>
            <person name="Stajich J.E."/>
            <person name="James T.Y."/>
        </authorList>
    </citation>
    <scope>NUCLEOTIDE SEQUENCE [LARGE SCALE GENOMIC DNA]</scope>
    <source>
        <strain evidence="7 8">JEL0888</strain>
    </source>
</reference>
<keyword evidence="3 6" id="KW-0812">Transmembrane</keyword>
<feature type="transmembrane region" description="Helical" evidence="6">
    <location>
        <begin position="49"/>
        <end position="71"/>
    </location>
</feature>
<evidence type="ECO:0000313" key="7">
    <source>
        <dbReference type="EMBL" id="KAL2918268.1"/>
    </source>
</evidence>
<evidence type="ECO:0000256" key="4">
    <source>
        <dbReference type="ARBA" id="ARBA00022989"/>
    </source>
</evidence>
<dbReference type="PANTHER" id="PTHR10057">
    <property type="entry name" value="PERIPHERAL-TYPE BENZODIAZEPINE RECEPTOR"/>
    <property type="match status" value="1"/>
</dbReference>
<evidence type="ECO:0000256" key="5">
    <source>
        <dbReference type="ARBA" id="ARBA00023136"/>
    </source>
</evidence>